<dbReference type="AlphaFoldDB" id="A0A3D8J5X1"/>
<organism evidence="2 3">
    <name type="scientific">Helicobacter aurati</name>
    <dbReference type="NCBI Taxonomy" id="137778"/>
    <lineage>
        <taxon>Bacteria</taxon>
        <taxon>Pseudomonadati</taxon>
        <taxon>Campylobacterota</taxon>
        <taxon>Epsilonproteobacteria</taxon>
        <taxon>Campylobacterales</taxon>
        <taxon>Helicobacteraceae</taxon>
        <taxon>Helicobacter</taxon>
    </lineage>
</organism>
<feature type="compositionally biased region" description="Basic and acidic residues" evidence="1">
    <location>
        <begin position="37"/>
        <end position="74"/>
    </location>
</feature>
<dbReference type="EMBL" id="NXLW01000004">
    <property type="protein sequence ID" value="RDU72889.1"/>
    <property type="molecule type" value="Genomic_DNA"/>
</dbReference>
<keyword evidence="3" id="KW-1185">Reference proteome</keyword>
<evidence type="ECO:0000313" key="2">
    <source>
        <dbReference type="EMBL" id="RDU72889.1"/>
    </source>
</evidence>
<sequence>MALNSIGNLTYINQASSATAAIQANNMPHPTAINHSIFHEQMQKIEEVRPTEQSHKIEDREGNGKREFEEKKEDEQEDPNGFESALENTLHSKTHSTENKDIESERVVTEDTMLMKLDLHLLDVKG</sequence>
<evidence type="ECO:0000256" key="1">
    <source>
        <dbReference type="SAM" id="MobiDB-lite"/>
    </source>
</evidence>
<name>A0A3D8J5X1_9HELI</name>
<proteinExistence type="predicted"/>
<reference evidence="2 3" key="1">
    <citation type="submission" date="2018-04" db="EMBL/GenBank/DDBJ databases">
        <title>Novel Campyloabacter and Helicobacter Species and Strains.</title>
        <authorList>
            <person name="Mannion A.J."/>
            <person name="Shen Z."/>
            <person name="Fox J.G."/>
        </authorList>
    </citation>
    <scope>NUCLEOTIDE SEQUENCE [LARGE SCALE GENOMIC DNA]</scope>
    <source>
        <strain evidence="2 3">MIT 97-5075</strain>
    </source>
</reference>
<feature type="region of interest" description="Disordered" evidence="1">
    <location>
        <begin position="30"/>
        <end position="105"/>
    </location>
</feature>
<comment type="caution">
    <text evidence="2">The sequence shown here is derived from an EMBL/GenBank/DDBJ whole genome shotgun (WGS) entry which is preliminary data.</text>
</comment>
<dbReference type="Proteomes" id="UP000256424">
    <property type="component" value="Unassembled WGS sequence"/>
</dbReference>
<dbReference type="RefSeq" id="WP_104763165.1">
    <property type="nucleotide sequence ID" value="NZ_FZPM01000014.1"/>
</dbReference>
<gene>
    <name evidence="2" type="ORF">CQA66_03095</name>
</gene>
<accession>A0A3D8J5X1</accession>
<protein>
    <submittedName>
        <fullName evidence="2">Uncharacterized protein</fullName>
    </submittedName>
</protein>
<feature type="compositionally biased region" description="Basic and acidic residues" evidence="1">
    <location>
        <begin position="95"/>
        <end position="105"/>
    </location>
</feature>
<dbReference type="OrthoDB" id="5328081at2"/>
<evidence type="ECO:0000313" key="3">
    <source>
        <dbReference type="Proteomes" id="UP000256424"/>
    </source>
</evidence>